<evidence type="ECO:0000256" key="1">
    <source>
        <dbReference type="ARBA" id="ARBA00001946"/>
    </source>
</evidence>
<comment type="similarity">
    <text evidence="2">Belongs to the inositol monophosphatase superfamily.</text>
</comment>
<dbReference type="SUPFAM" id="SSF56655">
    <property type="entry name" value="Carbohydrate phosphatase"/>
    <property type="match status" value="1"/>
</dbReference>
<dbReference type="InParanoid" id="A0A2H3D6C2"/>
<dbReference type="Proteomes" id="UP000217790">
    <property type="component" value="Unassembled WGS sequence"/>
</dbReference>
<dbReference type="OrthoDB" id="411145at2759"/>
<reference evidence="7" key="1">
    <citation type="journal article" date="2017" name="Nat. Ecol. Evol.">
        <title>Genome expansion and lineage-specific genetic innovations in the forest pathogenic fungi Armillaria.</title>
        <authorList>
            <person name="Sipos G."/>
            <person name="Prasanna A.N."/>
            <person name="Walter M.C."/>
            <person name="O'Connor E."/>
            <person name="Balint B."/>
            <person name="Krizsan K."/>
            <person name="Kiss B."/>
            <person name="Hess J."/>
            <person name="Varga T."/>
            <person name="Slot J."/>
            <person name="Riley R."/>
            <person name="Boka B."/>
            <person name="Rigling D."/>
            <person name="Barry K."/>
            <person name="Lee J."/>
            <person name="Mihaltcheva S."/>
            <person name="LaButti K."/>
            <person name="Lipzen A."/>
            <person name="Waldron R."/>
            <person name="Moloney N.M."/>
            <person name="Sperisen C."/>
            <person name="Kredics L."/>
            <person name="Vagvoelgyi C."/>
            <person name="Patrignani A."/>
            <person name="Fitzpatrick D."/>
            <person name="Nagy I."/>
            <person name="Doyle S."/>
            <person name="Anderson J.B."/>
            <person name="Grigoriev I.V."/>
            <person name="Gueldener U."/>
            <person name="Muensterkoetter M."/>
            <person name="Nagy L.G."/>
        </authorList>
    </citation>
    <scope>NUCLEOTIDE SEQUENCE [LARGE SCALE GENOMIC DNA]</scope>
    <source>
        <strain evidence="7">Ar21-2</strain>
    </source>
</reference>
<dbReference type="GO" id="GO:0008441">
    <property type="term" value="F:3'(2'),5'-bisphosphate nucleotidase activity"/>
    <property type="evidence" value="ECO:0007669"/>
    <property type="project" value="TreeGrafter"/>
</dbReference>
<evidence type="ECO:0000313" key="7">
    <source>
        <dbReference type="Proteomes" id="UP000217790"/>
    </source>
</evidence>
<evidence type="ECO:0000256" key="4">
    <source>
        <dbReference type="ARBA" id="ARBA00022801"/>
    </source>
</evidence>
<dbReference type="EMBL" id="KZ293664">
    <property type="protein sequence ID" value="PBK90795.1"/>
    <property type="molecule type" value="Genomic_DNA"/>
</dbReference>
<evidence type="ECO:0000256" key="2">
    <source>
        <dbReference type="ARBA" id="ARBA00009759"/>
    </source>
</evidence>
<dbReference type="GO" id="GO:0046872">
    <property type="term" value="F:metal ion binding"/>
    <property type="evidence" value="ECO:0007669"/>
    <property type="project" value="UniProtKB-KW"/>
</dbReference>
<organism evidence="6 7">
    <name type="scientific">Armillaria gallica</name>
    <name type="common">Bulbous honey fungus</name>
    <name type="synonym">Armillaria bulbosa</name>
    <dbReference type="NCBI Taxonomy" id="47427"/>
    <lineage>
        <taxon>Eukaryota</taxon>
        <taxon>Fungi</taxon>
        <taxon>Dikarya</taxon>
        <taxon>Basidiomycota</taxon>
        <taxon>Agaricomycotina</taxon>
        <taxon>Agaricomycetes</taxon>
        <taxon>Agaricomycetidae</taxon>
        <taxon>Agaricales</taxon>
        <taxon>Marasmiineae</taxon>
        <taxon>Physalacriaceae</taxon>
        <taxon>Armillaria</taxon>
    </lineage>
</organism>
<dbReference type="STRING" id="47427.A0A2H3D6C2"/>
<evidence type="ECO:0000256" key="5">
    <source>
        <dbReference type="ARBA" id="ARBA00022842"/>
    </source>
</evidence>
<gene>
    <name evidence="6" type="ORF">ARMGADRAFT_1032304</name>
</gene>
<dbReference type="PANTHER" id="PTHR43200:SF6">
    <property type="entry name" value="3'(2'),5'-BISPHOSPHATE NUCLEOTIDASE"/>
    <property type="match status" value="1"/>
</dbReference>
<dbReference type="GO" id="GO:0000103">
    <property type="term" value="P:sulfate assimilation"/>
    <property type="evidence" value="ECO:0007669"/>
    <property type="project" value="TreeGrafter"/>
</dbReference>
<dbReference type="InterPro" id="IPR051090">
    <property type="entry name" value="Inositol_monoP_superfamily"/>
</dbReference>
<sequence length="432" mass="46499">MSSPLYALSGDLDHMIELLAFLDFSDHHRDELPVFVLALDLDALVSNPCHPNASQTTANVCMMLLWDMASVTSTGARLLDDDDDDDSLFEAMSSAREGEGLLDVEYNHGYKLCSSSANRQWILNAFKHPSDKGCGLEVGEMWSEWSYEGSCWRGGSSCNSAVLMPSDSLRNLEGQVDSCVLTSSVFNKLLKNETLTKDDKLPVTVGDYAAQGVISTMIHNAFPDDLIVGEEDATDLRLDFAADLRRRIVELANEAIAGPVGVGDGKEWGIGPGQALSPKALMDAINRGNLQGRLPSREQYAVCLSLIVDTKVQVGVISRPNLPFDADTKGSIFVAVRGQGAEQLNIEGSNPTPISMAALAPSELNFLESVEAAHASHSTNDKISSILGITRPPIRMDNQDQAPGAVLVEEAGGVIGFPSILLGVARPKREKE</sequence>
<protein>
    <submittedName>
        <fullName evidence="6">Carbohydrate phosphatase</fullName>
    </submittedName>
</protein>
<accession>A0A2H3D6C2</accession>
<evidence type="ECO:0000313" key="6">
    <source>
        <dbReference type="EMBL" id="PBK90795.1"/>
    </source>
</evidence>
<keyword evidence="5" id="KW-0460">Magnesium</keyword>
<comment type="cofactor">
    <cofactor evidence="1">
        <name>Mg(2+)</name>
        <dbReference type="ChEBI" id="CHEBI:18420"/>
    </cofactor>
</comment>
<keyword evidence="7" id="KW-1185">Reference proteome</keyword>
<evidence type="ECO:0000256" key="3">
    <source>
        <dbReference type="ARBA" id="ARBA00022723"/>
    </source>
</evidence>
<name>A0A2H3D6C2_ARMGA</name>
<proteinExistence type="inferred from homology"/>
<dbReference type="Gene3D" id="3.30.540.10">
    <property type="entry name" value="Fructose-1,6-Bisphosphatase, subunit A, domain 1"/>
    <property type="match status" value="2"/>
</dbReference>
<keyword evidence="4" id="KW-0378">Hydrolase</keyword>
<dbReference type="FunCoup" id="A0A2H3D6C2">
    <property type="interactions" value="76"/>
</dbReference>
<dbReference type="PANTHER" id="PTHR43200">
    <property type="entry name" value="PHOSPHATASE"/>
    <property type="match status" value="1"/>
</dbReference>
<dbReference type="AlphaFoldDB" id="A0A2H3D6C2"/>
<keyword evidence="3" id="KW-0479">Metal-binding</keyword>